<sequence>MCNPAGCTFCTLMSGFGAFFMFFLGICIKNNYEFVGEWYVHEEGRGSPTDDQITKAASSCFITGGVYIAFTVAQSAFATKTRRRNGHDACRRRRLVVCGSS</sequence>
<dbReference type="EMBL" id="BMAR01000053">
    <property type="protein sequence ID" value="GFR51655.1"/>
    <property type="molecule type" value="Genomic_DNA"/>
</dbReference>
<evidence type="ECO:0000313" key="3">
    <source>
        <dbReference type="Proteomes" id="UP001054857"/>
    </source>
</evidence>
<evidence type="ECO:0000256" key="1">
    <source>
        <dbReference type="SAM" id="Phobius"/>
    </source>
</evidence>
<reference evidence="2 3" key="1">
    <citation type="journal article" date="2021" name="Sci. Rep.">
        <title>Genome sequencing of the multicellular alga Astrephomene provides insights into convergent evolution of germ-soma differentiation.</title>
        <authorList>
            <person name="Yamashita S."/>
            <person name="Yamamoto K."/>
            <person name="Matsuzaki R."/>
            <person name="Suzuki S."/>
            <person name="Yamaguchi H."/>
            <person name="Hirooka S."/>
            <person name="Minakuchi Y."/>
            <person name="Miyagishima S."/>
            <person name="Kawachi M."/>
            <person name="Toyoda A."/>
            <person name="Nozaki H."/>
        </authorList>
    </citation>
    <scope>NUCLEOTIDE SEQUENCE [LARGE SCALE GENOMIC DNA]</scope>
    <source>
        <strain evidence="2 3">NIES-4017</strain>
    </source>
</reference>
<keyword evidence="3" id="KW-1185">Reference proteome</keyword>
<feature type="transmembrane region" description="Helical" evidence="1">
    <location>
        <begin position="52"/>
        <end position="73"/>
    </location>
</feature>
<gene>
    <name evidence="2" type="ORF">Agub_g14088</name>
</gene>
<protein>
    <recommendedName>
        <fullName evidence="4">Transmembrane protein</fullName>
    </recommendedName>
</protein>
<feature type="transmembrane region" description="Helical" evidence="1">
    <location>
        <begin position="12"/>
        <end position="32"/>
    </location>
</feature>
<keyword evidence="1" id="KW-1133">Transmembrane helix</keyword>
<dbReference type="Proteomes" id="UP001054857">
    <property type="component" value="Unassembled WGS sequence"/>
</dbReference>
<keyword evidence="1" id="KW-0472">Membrane</keyword>
<dbReference type="AlphaFoldDB" id="A0AAD3E0Y6"/>
<comment type="caution">
    <text evidence="2">The sequence shown here is derived from an EMBL/GenBank/DDBJ whole genome shotgun (WGS) entry which is preliminary data.</text>
</comment>
<proteinExistence type="predicted"/>
<organism evidence="2 3">
    <name type="scientific">Astrephomene gubernaculifera</name>
    <dbReference type="NCBI Taxonomy" id="47775"/>
    <lineage>
        <taxon>Eukaryota</taxon>
        <taxon>Viridiplantae</taxon>
        <taxon>Chlorophyta</taxon>
        <taxon>core chlorophytes</taxon>
        <taxon>Chlorophyceae</taxon>
        <taxon>CS clade</taxon>
        <taxon>Chlamydomonadales</taxon>
        <taxon>Astrephomenaceae</taxon>
        <taxon>Astrephomene</taxon>
    </lineage>
</organism>
<evidence type="ECO:0008006" key="4">
    <source>
        <dbReference type="Google" id="ProtNLM"/>
    </source>
</evidence>
<evidence type="ECO:0000313" key="2">
    <source>
        <dbReference type="EMBL" id="GFR51655.1"/>
    </source>
</evidence>
<keyword evidence="1" id="KW-0812">Transmembrane</keyword>
<name>A0AAD3E0Y6_9CHLO</name>
<accession>A0AAD3E0Y6</accession>